<keyword evidence="9" id="KW-0997">Cell inner membrane</keyword>
<feature type="transmembrane region" description="Helical" evidence="19">
    <location>
        <begin position="177"/>
        <end position="195"/>
    </location>
</feature>
<dbReference type="EC" id="2.7.8.24" evidence="5"/>
<comment type="cofactor">
    <cofactor evidence="2">
        <name>Mn(2+)</name>
        <dbReference type="ChEBI" id="CHEBI:29035"/>
    </cofactor>
</comment>
<keyword evidence="10" id="KW-0808">Transferase</keyword>
<accession>A0ABP7K816</accession>
<evidence type="ECO:0000256" key="11">
    <source>
        <dbReference type="ARBA" id="ARBA00022692"/>
    </source>
</evidence>
<feature type="transmembrane region" description="Helical" evidence="19">
    <location>
        <begin position="68"/>
        <end position="88"/>
    </location>
</feature>
<proteinExistence type="inferred from homology"/>
<evidence type="ECO:0000256" key="18">
    <source>
        <dbReference type="ARBA" id="ARBA00033321"/>
    </source>
</evidence>
<evidence type="ECO:0000256" key="14">
    <source>
        <dbReference type="ARBA" id="ARBA00023136"/>
    </source>
</evidence>
<feature type="transmembrane region" description="Helical" evidence="19">
    <location>
        <begin position="94"/>
        <end position="113"/>
    </location>
</feature>
<keyword evidence="7" id="KW-1003">Cell membrane</keyword>
<evidence type="ECO:0000256" key="13">
    <source>
        <dbReference type="ARBA" id="ARBA00023098"/>
    </source>
</evidence>
<dbReference type="Gene3D" id="1.20.120.1760">
    <property type="match status" value="1"/>
</dbReference>
<comment type="catalytic activity">
    <reaction evidence="1">
        <text>a CDP-1,2-diacyl-sn-glycerol + choline = a 1,2-diacyl-sn-glycero-3-phosphocholine + CMP + H(+)</text>
        <dbReference type="Rhea" id="RHEA:14597"/>
        <dbReference type="ChEBI" id="CHEBI:15354"/>
        <dbReference type="ChEBI" id="CHEBI:15378"/>
        <dbReference type="ChEBI" id="CHEBI:57643"/>
        <dbReference type="ChEBI" id="CHEBI:58332"/>
        <dbReference type="ChEBI" id="CHEBI:60377"/>
        <dbReference type="EC" id="2.7.8.24"/>
    </reaction>
</comment>
<keyword evidence="17" id="KW-1208">Phospholipid metabolism</keyword>
<evidence type="ECO:0000256" key="20">
    <source>
        <dbReference type="SAM" id="SignalP"/>
    </source>
</evidence>
<sequence length="223" mass="24101">MRQATAYSVHVFTALGAALAMLAAFAAAQGDWNTMFLWIIASMVVDALDGPLARRVDVKQHADRIDGVILDLVIDFLTWVFIPVFALFESGLLPGWTGWVAALVITPVSALYFADSRMKTADGSFEGFPGAWSMVVLVFFALTPPVWVMMVVITMLTPAMFSPLIFVHPVRTKRWRVVTLPVAIAWVGSAAAIMAGADAQVLVLVLTVTSAYLLLAGLVQQST</sequence>
<evidence type="ECO:0000256" key="9">
    <source>
        <dbReference type="ARBA" id="ARBA00022519"/>
    </source>
</evidence>
<evidence type="ECO:0000256" key="5">
    <source>
        <dbReference type="ARBA" id="ARBA00013195"/>
    </source>
</evidence>
<evidence type="ECO:0000256" key="4">
    <source>
        <dbReference type="ARBA" id="ARBA00010441"/>
    </source>
</evidence>
<keyword evidence="16" id="KW-0464">Manganese</keyword>
<evidence type="ECO:0000256" key="1">
    <source>
        <dbReference type="ARBA" id="ARBA00000958"/>
    </source>
</evidence>
<feature type="transmembrane region" description="Helical" evidence="19">
    <location>
        <begin position="36"/>
        <end position="56"/>
    </location>
</feature>
<evidence type="ECO:0000256" key="8">
    <source>
        <dbReference type="ARBA" id="ARBA00022516"/>
    </source>
</evidence>
<keyword evidence="22" id="KW-1185">Reference proteome</keyword>
<keyword evidence="8" id="KW-0444">Lipid biosynthesis</keyword>
<keyword evidence="14 19" id="KW-0472">Membrane</keyword>
<keyword evidence="13" id="KW-0443">Lipid metabolism</keyword>
<protein>
    <recommendedName>
        <fullName evidence="6">Phosphatidylcholine synthase</fullName>
        <ecNumber evidence="5">2.7.8.24</ecNumber>
    </recommendedName>
    <alternativeName>
        <fullName evidence="18">CDP-diglyceride-choline O-phosphatidyltransferase</fullName>
    </alternativeName>
</protein>
<dbReference type="InterPro" id="IPR043130">
    <property type="entry name" value="CDP-OH_PTrfase_TM_dom"/>
</dbReference>
<feature type="chain" id="PRO_5046218401" description="Phosphatidylcholine synthase" evidence="20">
    <location>
        <begin position="27"/>
        <end position="223"/>
    </location>
</feature>
<feature type="transmembrane region" description="Helical" evidence="19">
    <location>
        <begin position="201"/>
        <end position="219"/>
    </location>
</feature>
<evidence type="ECO:0000256" key="2">
    <source>
        <dbReference type="ARBA" id="ARBA00001936"/>
    </source>
</evidence>
<evidence type="ECO:0000313" key="21">
    <source>
        <dbReference type="EMBL" id="GAA3868614.1"/>
    </source>
</evidence>
<dbReference type="Proteomes" id="UP001399917">
    <property type="component" value="Unassembled WGS sequence"/>
</dbReference>
<name>A0ABP7K816_9RHOB</name>
<evidence type="ECO:0000256" key="16">
    <source>
        <dbReference type="ARBA" id="ARBA00023211"/>
    </source>
</evidence>
<evidence type="ECO:0000256" key="15">
    <source>
        <dbReference type="ARBA" id="ARBA00023209"/>
    </source>
</evidence>
<dbReference type="EMBL" id="BAABDF010000007">
    <property type="protein sequence ID" value="GAA3868614.1"/>
    <property type="molecule type" value="Genomic_DNA"/>
</dbReference>
<dbReference type="InterPro" id="IPR026027">
    <property type="entry name" value="PcS"/>
</dbReference>
<keyword evidence="15" id="KW-0594">Phospholipid biosynthesis</keyword>
<comment type="subcellular location">
    <subcellularLocation>
        <location evidence="3">Cell inner membrane</location>
        <topology evidence="3">Multi-pass membrane protein</topology>
    </subcellularLocation>
</comment>
<evidence type="ECO:0000313" key="22">
    <source>
        <dbReference type="Proteomes" id="UP001399917"/>
    </source>
</evidence>
<gene>
    <name evidence="21" type="ORF">GCM10022404_18390</name>
</gene>
<evidence type="ECO:0000256" key="7">
    <source>
        <dbReference type="ARBA" id="ARBA00022475"/>
    </source>
</evidence>
<feature type="transmembrane region" description="Helical" evidence="19">
    <location>
        <begin position="148"/>
        <end position="170"/>
    </location>
</feature>
<evidence type="ECO:0000256" key="6">
    <source>
        <dbReference type="ARBA" id="ARBA00015623"/>
    </source>
</evidence>
<comment type="caution">
    <text evidence="21">The sequence shown here is derived from an EMBL/GenBank/DDBJ whole genome shotgun (WGS) entry which is preliminary data.</text>
</comment>
<keyword evidence="12 19" id="KW-1133">Transmembrane helix</keyword>
<evidence type="ECO:0000256" key="12">
    <source>
        <dbReference type="ARBA" id="ARBA00022989"/>
    </source>
</evidence>
<reference evidence="22" key="1">
    <citation type="journal article" date="2019" name="Int. J. Syst. Evol. Microbiol.">
        <title>The Global Catalogue of Microorganisms (GCM) 10K type strain sequencing project: providing services to taxonomists for standard genome sequencing and annotation.</title>
        <authorList>
            <consortium name="The Broad Institute Genomics Platform"/>
            <consortium name="The Broad Institute Genome Sequencing Center for Infectious Disease"/>
            <person name="Wu L."/>
            <person name="Ma J."/>
        </authorList>
    </citation>
    <scope>NUCLEOTIDE SEQUENCE [LARGE SCALE GENOMIC DNA]</scope>
    <source>
        <strain evidence="22">JCM 17190</strain>
    </source>
</reference>
<dbReference type="PIRSF" id="PIRSF000851">
    <property type="entry name" value="PcS"/>
    <property type="match status" value="1"/>
</dbReference>
<evidence type="ECO:0000256" key="10">
    <source>
        <dbReference type="ARBA" id="ARBA00022679"/>
    </source>
</evidence>
<comment type="similarity">
    <text evidence="4">Belongs to the CDP-alcohol phosphatidyltransferase class-I family.</text>
</comment>
<keyword evidence="11 19" id="KW-0812">Transmembrane</keyword>
<dbReference type="RefSeq" id="WP_344846594.1">
    <property type="nucleotide sequence ID" value="NZ_BAABDF010000007.1"/>
</dbReference>
<evidence type="ECO:0000256" key="19">
    <source>
        <dbReference type="SAM" id="Phobius"/>
    </source>
</evidence>
<organism evidence="21 22">
    <name type="scientific">Celeribacter arenosi</name>
    <dbReference type="NCBI Taxonomy" id="792649"/>
    <lineage>
        <taxon>Bacteria</taxon>
        <taxon>Pseudomonadati</taxon>
        <taxon>Pseudomonadota</taxon>
        <taxon>Alphaproteobacteria</taxon>
        <taxon>Rhodobacterales</taxon>
        <taxon>Roseobacteraceae</taxon>
        <taxon>Celeribacter</taxon>
    </lineage>
</organism>
<feature type="signal peptide" evidence="20">
    <location>
        <begin position="1"/>
        <end position="26"/>
    </location>
</feature>
<evidence type="ECO:0000256" key="17">
    <source>
        <dbReference type="ARBA" id="ARBA00023264"/>
    </source>
</evidence>
<feature type="transmembrane region" description="Helical" evidence="19">
    <location>
        <begin position="125"/>
        <end position="142"/>
    </location>
</feature>
<evidence type="ECO:0000256" key="3">
    <source>
        <dbReference type="ARBA" id="ARBA00004429"/>
    </source>
</evidence>
<keyword evidence="20" id="KW-0732">Signal</keyword>